<gene>
    <name evidence="4" type="ORF">IZO911_LOCUS18151</name>
    <name evidence="5" type="ORF">KXQ929_LOCUS21543</name>
</gene>
<protein>
    <recommendedName>
        <fullName evidence="3">Methyltransferase domain-containing protein</fullName>
    </recommendedName>
</protein>
<dbReference type="AlphaFoldDB" id="A0A819FXX4"/>
<dbReference type="Proteomes" id="UP000663868">
    <property type="component" value="Unassembled WGS sequence"/>
</dbReference>
<accession>A0A819FXX4</accession>
<comment type="caution">
    <text evidence="5">The sequence shown here is derived from an EMBL/GenBank/DDBJ whole genome shotgun (WGS) entry which is preliminary data.</text>
</comment>
<dbReference type="EMBL" id="CAJNOE010000173">
    <property type="protein sequence ID" value="CAF1010483.1"/>
    <property type="molecule type" value="Genomic_DNA"/>
</dbReference>
<dbReference type="EMBL" id="CAJOBB010001583">
    <property type="protein sequence ID" value="CAF3876998.1"/>
    <property type="molecule type" value="Genomic_DNA"/>
</dbReference>
<dbReference type="PANTHER" id="PTHR43861:SF1">
    <property type="entry name" value="TRANS-ACONITATE 2-METHYLTRANSFERASE"/>
    <property type="match status" value="1"/>
</dbReference>
<keyword evidence="2" id="KW-0808">Transferase</keyword>
<dbReference type="SUPFAM" id="SSF53335">
    <property type="entry name" value="S-adenosyl-L-methionine-dependent methyltransferases"/>
    <property type="match status" value="1"/>
</dbReference>
<dbReference type="InterPro" id="IPR029063">
    <property type="entry name" value="SAM-dependent_MTases_sf"/>
</dbReference>
<evidence type="ECO:0000313" key="4">
    <source>
        <dbReference type="EMBL" id="CAF1010483.1"/>
    </source>
</evidence>
<evidence type="ECO:0000313" key="5">
    <source>
        <dbReference type="EMBL" id="CAF3876998.1"/>
    </source>
</evidence>
<name>A0A819FXX4_9BILA</name>
<dbReference type="PANTHER" id="PTHR43861">
    <property type="entry name" value="TRANS-ACONITATE 2-METHYLTRANSFERASE-RELATED"/>
    <property type="match status" value="1"/>
</dbReference>
<dbReference type="Gene3D" id="3.40.50.150">
    <property type="entry name" value="Vaccinia Virus protein VP39"/>
    <property type="match status" value="1"/>
</dbReference>
<organism evidence="5 6">
    <name type="scientific">Adineta steineri</name>
    <dbReference type="NCBI Taxonomy" id="433720"/>
    <lineage>
        <taxon>Eukaryota</taxon>
        <taxon>Metazoa</taxon>
        <taxon>Spiralia</taxon>
        <taxon>Gnathifera</taxon>
        <taxon>Rotifera</taxon>
        <taxon>Eurotatoria</taxon>
        <taxon>Bdelloidea</taxon>
        <taxon>Adinetida</taxon>
        <taxon>Adinetidae</taxon>
        <taxon>Adineta</taxon>
    </lineage>
</organism>
<dbReference type="Pfam" id="PF13649">
    <property type="entry name" value="Methyltransf_25"/>
    <property type="match status" value="1"/>
</dbReference>
<sequence>MTDLQQVTAEAQPAYDSIASQYVEVRKEHLLQPLLNYNVYKRMLKPLLDNHGLLTGKRVLDLACGEGVHTRHLKALGCAYILGVDLSPTIIELARQTELQNPEGIEYMAADVKQLPTPEKSFDLVTSFYLLNYAKTREELLQMAKAVYAQLGENKQFISVTTNVAEGQKVFNQRKYGVTAHTLAPIDGDMPDGTEFTVILYNERDEPACTFSNYHLSAETYEQVFKEAGFKSFQWVPFQSNPNDPNKAFYDDYINSPDSIGVIATK</sequence>
<dbReference type="InterPro" id="IPR041698">
    <property type="entry name" value="Methyltransf_25"/>
</dbReference>
<evidence type="ECO:0000313" key="6">
    <source>
        <dbReference type="Proteomes" id="UP000663868"/>
    </source>
</evidence>
<evidence type="ECO:0000256" key="2">
    <source>
        <dbReference type="ARBA" id="ARBA00022679"/>
    </source>
</evidence>
<dbReference type="CDD" id="cd02440">
    <property type="entry name" value="AdoMet_MTases"/>
    <property type="match status" value="1"/>
</dbReference>
<evidence type="ECO:0000256" key="1">
    <source>
        <dbReference type="ARBA" id="ARBA00022603"/>
    </source>
</evidence>
<evidence type="ECO:0000259" key="3">
    <source>
        <dbReference type="Pfam" id="PF13649"/>
    </source>
</evidence>
<feature type="domain" description="Methyltransferase" evidence="3">
    <location>
        <begin position="59"/>
        <end position="147"/>
    </location>
</feature>
<dbReference type="Proteomes" id="UP000663860">
    <property type="component" value="Unassembled WGS sequence"/>
</dbReference>
<dbReference type="GO" id="GO:0032259">
    <property type="term" value="P:methylation"/>
    <property type="evidence" value="ECO:0007669"/>
    <property type="project" value="UniProtKB-KW"/>
</dbReference>
<proteinExistence type="predicted"/>
<reference evidence="5" key="1">
    <citation type="submission" date="2021-02" db="EMBL/GenBank/DDBJ databases">
        <authorList>
            <person name="Nowell W R."/>
        </authorList>
    </citation>
    <scope>NUCLEOTIDE SEQUENCE</scope>
</reference>
<keyword evidence="1" id="KW-0489">Methyltransferase</keyword>
<dbReference type="GO" id="GO:0008168">
    <property type="term" value="F:methyltransferase activity"/>
    <property type="evidence" value="ECO:0007669"/>
    <property type="project" value="UniProtKB-KW"/>
</dbReference>